<gene>
    <name evidence="1" type="ORF">ACFQ2Z_05340</name>
</gene>
<proteinExistence type="predicted"/>
<organism evidence="1 2">
    <name type="scientific">Paenibacillus timonensis</name>
    <dbReference type="NCBI Taxonomy" id="225915"/>
    <lineage>
        <taxon>Bacteria</taxon>
        <taxon>Bacillati</taxon>
        <taxon>Bacillota</taxon>
        <taxon>Bacilli</taxon>
        <taxon>Bacillales</taxon>
        <taxon>Paenibacillaceae</taxon>
        <taxon>Paenibacillus</taxon>
    </lineage>
</organism>
<evidence type="ECO:0000313" key="2">
    <source>
        <dbReference type="Proteomes" id="UP001597211"/>
    </source>
</evidence>
<protein>
    <submittedName>
        <fullName evidence="1">Uncharacterized protein</fullName>
    </submittedName>
</protein>
<sequence length="243" mass="27932">MKKIVFLGAPDKSHLLLVLGKLLVAAGQKVLIVDSTIAQSILGFMTSPDERQASFVTEFDGMDIAAGFLTFGQLDRFLKQTETEGEWADYDVFLLDTDHTEFVKGKDLPSYDQRVWCSNLEKLAMLKNAELMRRLCLNESIIRPLPFFKLVNPFVQSTIAESYIDSHVTTESVEWQEPVLRIPFDERDVSARIDHQHHSRIELRKLSPAYRHTVFSMAKHIFGLDERTIKAAWKRSRRDFRGS</sequence>
<keyword evidence="2" id="KW-1185">Reference proteome</keyword>
<dbReference type="Proteomes" id="UP001597211">
    <property type="component" value="Unassembled WGS sequence"/>
</dbReference>
<dbReference type="EMBL" id="JBHTKZ010000006">
    <property type="protein sequence ID" value="MFD1180773.1"/>
    <property type="molecule type" value="Genomic_DNA"/>
</dbReference>
<name>A0ABW3S859_9BACL</name>
<comment type="caution">
    <text evidence="1">The sequence shown here is derived from an EMBL/GenBank/DDBJ whole genome shotgun (WGS) entry which is preliminary data.</text>
</comment>
<accession>A0ABW3S859</accession>
<evidence type="ECO:0000313" key="1">
    <source>
        <dbReference type="EMBL" id="MFD1180773.1"/>
    </source>
</evidence>
<dbReference type="RefSeq" id="WP_127575961.1">
    <property type="nucleotide sequence ID" value="NZ_JAKSXN010000003.1"/>
</dbReference>
<reference evidence="2" key="1">
    <citation type="journal article" date="2019" name="Int. J. Syst. Evol. Microbiol.">
        <title>The Global Catalogue of Microorganisms (GCM) 10K type strain sequencing project: providing services to taxonomists for standard genome sequencing and annotation.</title>
        <authorList>
            <consortium name="The Broad Institute Genomics Platform"/>
            <consortium name="The Broad Institute Genome Sequencing Center for Infectious Disease"/>
            <person name="Wu L."/>
            <person name="Ma J."/>
        </authorList>
    </citation>
    <scope>NUCLEOTIDE SEQUENCE [LARGE SCALE GENOMIC DNA]</scope>
    <source>
        <strain evidence="2">CCUG 48216</strain>
    </source>
</reference>